<keyword evidence="3 6" id="KW-0812">Transmembrane</keyword>
<evidence type="ECO:0000256" key="4">
    <source>
        <dbReference type="ARBA" id="ARBA00022989"/>
    </source>
</evidence>
<evidence type="ECO:0000256" key="5">
    <source>
        <dbReference type="ARBA" id="ARBA00023136"/>
    </source>
</evidence>
<organism evidence="7 8">
    <name type="scientific">Metaclostridioides mangenotii</name>
    <dbReference type="NCBI Taxonomy" id="1540"/>
    <lineage>
        <taxon>Bacteria</taxon>
        <taxon>Bacillati</taxon>
        <taxon>Bacillota</taxon>
        <taxon>Clostridia</taxon>
        <taxon>Peptostreptococcales</taxon>
        <taxon>Peptostreptococcaceae</taxon>
        <taxon>Metaclostridioides</taxon>
    </lineage>
</organism>
<protein>
    <submittedName>
        <fullName evidence="7">Tryptophan-rich sensory protein</fullName>
    </submittedName>
</protein>
<keyword evidence="5 6" id="KW-0472">Membrane</keyword>
<evidence type="ECO:0000256" key="6">
    <source>
        <dbReference type="SAM" id="Phobius"/>
    </source>
</evidence>
<evidence type="ECO:0000256" key="3">
    <source>
        <dbReference type="ARBA" id="ARBA00022692"/>
    </source>
</evidence>
<evidence type="ECO:0000256" key="1">
    <source>
        <dbReference type="ARBA" id="ARBA00004141"/>
    </source>
</evidence>
<feature type="transmembrane region" description="Helical" evidence="6">
    <location>
        <begin position="53"/>
        <end position="75"/>
    </location>
</feature>
<keyword evidence="8" id="KW-1185">Reference proteome</keyword>
<dbReference type="Gene3D" id="1.20.1260.100">
    <property type="entry name" value="TspO/MBR protein"/>
    <property type="match status" value="1"/>
</dbReference>
<proteinExistence type="inferred from homology"/>
<dbReference type="EMBL" id="JAGGJX010000001">
    <property type="protein sequence ID" value="MBP1853654.1"/>
    <property type="molecule type" value="Genomic_DNA"/>
</dbReference>
<comment type="caution">
    <text evidence="7">The sequence shown here is derived from an EMBL/GenBank/DDBJ whole genome shotgun (WGS) entry which is preliminary data.</text>
</comment>
<evidence type="ECO:0000256" key="2">
    <source>
        <dbReference type="ARBA" id="ARBA00007524"/>
    </source>
</evidence>
<evidence type="ECO:0000313" key="8">
    <source>
        <dbReference type="Proteomes" id="UP000767291"/>
    </source>
</evidence>
<dbReference type="Proteomes" id="UP000767291">
    <property type="component" value="Unassembled WGS sequence"/>
</dbReference>
<dbReference type="InterPro" id="IPR004307">
    <property type="entry name" value="TspO_MBR"/>
</dbReference>
<dbReference type="PANTHER" id="PTHR10057:SF0">
    <property type="entry name" value="TRANSLOCATOR PROTEIN"/>
    <property type="match status" value="1"/>
</dbReference>
<dbReference type="PANTHER" id="PTHR10057">
    <property type="entry name" value="PERIPHERAL-TYPE BENZODIAZEPINE RECEPTOR"/>
    <property type="match status" value="1"/>
</dbReference>
<feature type="transmembrane region" description="Helical" evidence="6">
    <location>
        <begin position="87"/>
        <end position="106"/>
    </location>
</feature>
<dbReference type="CDD" id="cd15904">
    <property type="entry name" value="TSPO_MBR"/>
    <property type="match status" value="1"/>
</dbReference>
<feature type="transmembrane region" description="Helical" evidence="6">
    <location>
        <begin position="141"/>
        <end position="163"/>
    </location>
</feature>
<evidence type="ECO:0000313" key="7">
    <source>
        <dbReference type="EMBL" id="MBP1853654.1"/>
    </source>
</evidence>
<accession>A0ABS4E6V9</accession>
<feature type="transmembrane region" description="Helical" evidence="6">
    <location>
        <begin position="112"/>
        <end position="129"/>
    </location>
</feature>
<sequence length="165" mass="18770">MIISVKEIRNFLINVAIPLLIGYLSSVFVKIISGSDMQTLYAALTKPSFAPPGFIFPVVWTILYIFIGTSSYLILRKGNNVPRVVDAMFYYGLQLGLNFAWSILFFGFGLRFTAMICILLLIAVVVIMIMKFSRINKKAGYLNLVQLVWLVYVGFINYFIWLINS</sequence>
<dbReference type="InterPro" id="IPR038330">
    <property type="entry name" value="TspO/MBR-related_sf"/>
</dbReference>
<dbReference type="Pfam" id="PF03073">
    <property type="entry name" value="TspO_MBR"/>
    <property type="match status" value="1"/>
</dbReference>
<dbReference type="RefSeq" id="WP_027702401.1">
    <property type="nucleotide sequence ID" value="NZ_BAAACS010000017.1"/>
</dbReference>
<comment type="similarity">
    <text evidence="2">Belongs to the TspO/BZRP family.</text>
</comment>
<feature type="transmembrane region" description="Helical" evidence="6">
    <location>
        <begin position="12"/>
        <end position="33"/>
    </location>
</feature>
<reference evidence="7 8" key="1">
    <citation type="submission" date="2021-03" db="EMBL/GenBank/DDBJ databases">
        <title>Genomic Encyclopedia of Type Strains, Phase IV (KMG-IV): sequencing the most valuable type-strain genomes for metagenomic binning, comparative biology and taxonomic classification.</title>
        <authorList>
            <person name="Goeker M."/>
        </authorList>
    </citation>
    <scope>NUCLEOTIDE SEQUENCE [LARGE SCALE GENOMIC DNA]</scope>
    <source>
        <strain evidence="7 8">DSM 1289</strain>
    </source>
</reference>
<dbReference type="PIRSF" id="PIRSF005859">
    <property type="entry name" value="PBR"/>
    <property type="match status" value="1"/>
</dbReference>
<name>A0ABS4E6V9_9FIRM</name>
<comment type="subcellular location">
    <subcellularLocation>
        <location evidence="1">Membrane</location>
        <topology evidence="1">Multi-pass membrane protein</topology>
    </subcellularLocation>
</comment>
<keyword evidence="4 6" id="KW-1133">Transmembrane helix</keyword>
<gene>
    <name evidence="7" type="ORF">J2Z43_000044</name>
</gene>